<name>A0ABQ2CRX4_9GAMM</name>
<proteinExistence type="predicted"/>
<evidence type="ECO:0000313" key="1">
    <source>
        <dbReference type="EMBL" id="GGJ06165.1"/>
    </source>
</evidence>
<dbReference type="RefSeq" id="WP_188636888.1">
    <property type="nucleotide sequence ID" value="NZ_BMNN01000006.1"/>
</dbReference>
<dbReference type="EMBL" id="BMNN01000006">
    <property type="protein sequence ID" value="GGJ06165.1"/>
    <property type="molecule type" value="Genomic_DNA"/>
</dbReference>
<organism evidence="1 2">
    <name type="scientific">Halopseudomonas pertucinogena</name>
    <dbReference type="NCBI Taxonomy" id="86175"/>
    <lineage>
        <taxon>Bacteria</taxon>
        <taxon>Pseudomonadati</taxon>
        <taxon>Pseudomonadota</taxon>
        <taxon>Gammaproteobacteria</taxon>
        <taxon>Pseudomonadales</taxon>
        <taxon>Pseudomonadaceae</taxon>
        <taxon>Halopseudomonas</taxon>
    </lineage>
</organism>
<keyword evidence="2" id="KW-1185">Reference proteome</keyword>
<reference evidence="2" key="1">
    <citation type="journal article" date="2019" name="Int. J. Syst. Evol. Microbiol.">
        <title>The Global Catalogue of Microorganisms (GCM) 10K type strain sequencing project: providing services to taxonomists for standard genome sequencing and annotation.</title>
        <authorList>
            <consortium name="The Broad Institute Genomics Platform"/>
            <consortium name="The Broad Institute Genome Sequencing Center for Infectious Disease"/>
            <person name="Wu L."/>
            <person name="Ma J."/>
        </authorList>
    </citation>
    <scope>NUCLEOTIDE SEQUENCE [LARGE SCALE GENOMIC DNA]</scope>
    <source>
        <strain evidence="2">JCM 11590</strain>
    </source>
</reference>
<comment type="caution">
    <text evidence="1">The sequence shown here is derived from an EMBL/GenBank/DDBJ whole genome shotgun (WGS) entry which is preliminary data.</text>
</comment>
<protein>
    <submittedName>
        <fullName evidence="1">Uncharacterized protein</fullName>
    </submittedName>
</protein>
<accession>A0ABQ2CRX4</accession>
<gene>
    <name evidence="1" type="ORF">GCM10009083_23920</name>
</gene>
<evidence type="ECO:0000313" key="2">
    <source>
        <dbReference type="Proteomes" id="UP000633263"/>
    </source>
</evidence>
<dbReference type="Proteomes" id="UP000633263">
    <property type="component" value="Unassembled WGS sequence"/>
</dbReference>
<sequence length="189" mass="21530">MSLATGEPITAATWADFVKRLHHTCKGDGVQEHCTASAIFTVQARRIVYGIDRDYTDNLVVIWEDDEWFNPKAYWDDADSEQQATLDLAALDAEDCNFLDLAEHDQWGVLGELEDHTVTGFAESWEHINSHFTREAAEAFISRKKHDYPKGLRVFVDAQIHCWEFEAIKEGILNGYIGFIGKQEPSHDN</sequence>